<dbReference type="EMBL" id="LN885086">
    <property type="protein sequence ID" value="CUQ65515.1"/>
    <property type="molecule type" value="Genomic_DNA"/>
</dbReference>
<dbReference type="AlphaFoldDB" id="A0A0S4KT65"/>
<protein>
    <recommendedName>
        <fullName evidence="3">Antitoxin Xre/MbcA/ParS-like toxin-binding domain-containing protein</fullName>
    </recommendedName>
</protein>
<dbReference type="RefSeq" id="WP_062482901.1">
    <property type="nucleotide sequence ID" value="NZ_LN885086.1"/>
</dbReference>
<keyword evidence="2" id="KW-1185">Reference proteome</keyword>
<dbReference type="Proteomes" id="UP000066284">
    <property type="component" value="Chromosome 1"/>
</dbReference>
<evidence type="ECO:0008006" key="3">
    <source>
        <dbReference type="Google" id="ProtNLM"/>
    </source>
</evidence>
<sequence length="462" mass="50353">MKLGSEQAAGFFAPLPPSLASVLARLDSLSLKPGFSLQRELALARALKPYIGEGLGGVVMPLAQEIELAGLFVICDFYPEDGQLSLIEQLRDVVTEHVPDEERAWLDPLKHSRMDVFELVSSDPARVTARSLGDGATVHLPGGDFIKDAPPGSGMLTRVIGRPGEGSSDAVWGGCGLLLSPEDAAVLIETVAEWRRELEIETGSFTLGEWKEFTKRYGYMLLWAFAQLRLDALVDAVVHIRYRGSDGRPYLYAVALYDHHEPRMFADRLSAMQELEPEQSSTLRSAGATTDSGLPPASVWVQRIESGAGMETVARLTLTSSQLIVECDGPERLDRIKHELAAALGFSLHFRGETVEPPARKLSVADLTAGDPPAVVVTPEEDRALLARFLEKAYLEWADQPHVALGGQTPRHAAESPSTRKTVGALIDEMAAHDPGRRRTGLPAFEYNRLRAHVGLDEVPAE</sequence>
<reference evidence="2" key="1">
    <citation type="submission" date="2015-09" db="EMBL/GenBank/DDBJ databases">
        <authorList>
            <person name="Daims H."/>
        </authorList>
    </citation>
    <scope>NUCLEOTIDE SEQUENCE [LARGE SCALE GENOMIC DNA]</scope>
</reference>
<evidence type="ECO:0000313" key="2">
    <source>
        <dbReference type="Proteomes" id="UP000066284"/>
    </source>
</evidence>
<dbReference type="KEGG" id="nio:NITINOP_0539"/>
<name>A0A0S4KT65_9BACT</name>
<gene>
    <name evidence="1" type="ORF">NITINOP_0539</name>
</gene>
<accession>A0A0S4KT65</accession>
<proteinExistence type="predicted"/>
<evidence type="ECO:0000313" key="1">
    <source>
        <dbReference type="EMBL" id="CUQ65515.1"/>
    </source>
</evidence>
<dbReference type="STRING" id="1715989.NITINOP_0539"/>
<dbReference type="OrthoDB" id="9771690at2"/>
<organism evidence="1 2">
    <name type="scientific">Candidatus Nitrospira inopinata</name>
    <dbReference type="NCBI Taxonomy" id="1715989"/>
    <lineage>
        <taxon>Bacteria</taxon>
        <taxon>Pseudomonadati</taxon>
        <taxon>Nitrospirota</taxon>
        <taxon>Nitrospiria</taxon>
        <taxon>Nitrospirales</taxon>
        <taxon>Nitrospiraceae</taxon>
        <taxon>Nitrospira</taxon>
    </lineage>
</organism>